<feature type="region of interest" description="Disordered" evidence="1">
    <location>
        <begin position="1"/>
        <end position="35"/>
    </location>
</feature>
<protein>
    <submittedName>
        <fullName evidence="2">Uncharacterized protein</fullName>
    </submittedName>
</protein>
<comment type="caution">
    <text evidence="2">The sequence shown here is derived from an EMBL/GenBank/DDBJ whole genome shotgun (WGS) entry which is preliminary data.</text>
</comment>
<feature type="region of interest" description="Disordered" evidence="1">
    <location>
        <begin position="71"/>
        <end position="108"/>
    </location>
</feature>
<keyword evidence="3" id="KW-1185">Reference proteome</keyword>
<dbReference type="EMBL" id="CAJNBJ010000001">
    <property type="protein sequence ID" value="CAE6688664.1"/>
    <property type="molecule type" value="Genomic_DNA"/>
</dbReference>
<gene>
    <name evidence="2" type="ORF">NSPZN2_10104</name>
</gene>
<evidence type="ECO:0000256" key="1">
    <source>
        <dbReference type="SAM" id="MobiDB-lite"/>
    </source>
</evidence>
<name>A0ABM8QBT2_9BACT</name>
<reference evidence="2 3" key="1">
    <citation type="submission" date="2021-02" db="EMBL/GenBank/DDBJ databases">
        <authorList>
            <person name="Han P."/>
        </authorList>
    </citation>
    <scope>NUCLEOTIDE SEQUENCE [LARGE SCALE GENOMIC DNA]</scope>
    <source>
        <strain evidence="2">Candidatus Nitrospira sp. ZN2</strain>
    </source>
</reference>
<evidence type="ECO:0000313" key="3">
    <source>
        <dbReference type="Proteomes" id="UP000675880"/>
    </source>
</evidence>
<evidence type="ECO:0000313" key="2">
    <source>
        <dbReference type="EMBL" id="CAE6688664.1"/>
    </source>
</evidence>
<sequence length="108" mass="11447">MKKERHVCARRRVGEAAGPEGRARRPQACRNSGSASAAEAFMNNAGENQFSSKRPLRQAPCDQMLHLAKHADVSSTPSCPDRTGGTGWIGHPPRAVPAGLYNALGPTG</sequence>
<dbReference type="Proteomes" id="UP000675880">
    <property type="component" value="Unassembled WGS sequence"/>
</dbReference>
<organism evidence="2 3">
    <name type="scientific">Nitrospira defluvii</name>
    <dbReference type="NCBI Taxonomy" id="330214"/>
    <lineage>
        <taxon>Bacteria</taxon>
        <taxon>Pseudomonadati</taxon>
        <taxon>Nitrospirota</taxon>
        <taxon>Nitrospiria</taxon>
        <taxon>Nitrospirales</taxon>
        <taxon>Nitrospiraceae</taxon>
        <taxon>Nitrospira</taxon>
    </lineage>
</organism>
<accession>A0ABM8QBT2</accession>
<proteinExistence type="predicted"/>